<sequence>MMGIMKLAFAFGVEIIFLEDGLMGLDLFFELVFFSEM</sequence>
<accession>A0A0S1MIH5</accession>
<proteinExistence type="evidence at transcript level"/>
<evidence type="ECO:0000313" key="1">
    <source>
        <dbReference type="EMBL" id="ALL40698.1"/>
    </source>
</evidence>
<reference evidence="1" key="1">
    <citation type="submission" date="2015-07" db="EMBL/GenBank/DDBJ databases">
        <title>Elucidating the P. pachyrhizi secretome and potential effectors.</title>
        <authorList>
            <person name="de Carvalho M.C.C.G."/>
            <person name="Nascimento L.C."/>
            <person name="Darben L.M."/>
            <person name="Polizel-Podanosqui A.M."/>
            <person name="Lopes-Caitar V.S."/>
            <person name="Rocha C.S."/>
            <person name="Qi M."/>
            <person name="Carazolle M."/>
            <person name="Kuwahara M.K."/>
            <person name="Pereira G.A.G."/>
            <person name="Abdelnoor R.V."/>
            <person name="Whitham S.A."/>
            <person name="Marcelino-Guimaraes F.C."/>
        </authorList>
    </citation>
    <scope>NUCLEOTIDE SEQUENCE</scope>
</reference>
<organism evidence="1">
    <name type="scientific">Phakopsora pachyrhizi</name>
    <name type="common">Asian soybean rust disease fungus</name>
    <dbReference type="NCBI Taxonomy" id="170000"/>
    <lineage>
        <taxon>Eukaryota</taxon>
        <taxon>Fungi</taxon>
        <taxon>Dikarya</taxon>
        <taxon>Basidiomycota</taxon>
        <taxon>Pucciniomycotina</taxon>
        <taxon>Pucciniomycetes</taxon>
        <taxon>Pucciniales</taxon>
        <taxon>Phakopsoraceae</taxon>
        <taxon>Phakopsora</taxon>
    </lineage>
</organism>
<dbReference type="AlphaFoldDB" id="A0A0S1MIH5"/>
<name>A0A0S1MIH5_PHAPC</name>
<dbReference type="EMBL" id="KT246607">
    <property type="protein sequence ID" value="ALL40698.1"/>
    <property type="molecule type" value="mRNA"/>
</dbReference>
<protein>
    <submittedName>
        <fullName evidence="1">Uncharacterized protein</fullName>
    </submittedName>
</protein>